<dbReference type="InterPro" id="IPR000086">
    <property type="entry name" value="NUDIX_hydrolase_dom"/>
</dbReference>
<evidence type="ECO:0000259" key="4">
    <source>
        <dbReference type="PROSITE" id="PS51462"/>
    </source>
</evidence>
<organism evidence="5 6">
    <name type="scientific">Rhizobium puerariae</name>
    <dbReference type="NCBI Taxonomy" id="1585791"/>
    <lineage>
        <taxon>Bacteria</taxon>
        <taxon>Pseudomonadati</taxon>
        <taxon>Pseudomonadota</taxon>
        <taxon>Alphaproteobacteria</taxon>
        <taxon>Hyphomicrobiales</taxon>
        <taxon>Rhizobiaceae</taxon>
        <taxon>Rhizobium/Agrobacterium group</taxon>
        <taxon>Rhizobium</taxon>
    </lineage>
</organism>
<sequence>MRTIRIAAALILRGDGETLLVRKRGAVAFMQPGGKIEPGESPVSALVRELDEEIGLRVAAEQLRPLGHFEAAAANEPDHIVSADVFVLHIGDTAVTRAAEIEEIRWISPADPGGIVMAELTEHRILPAYRRMLAGA</sequence>
<gene>
    <name evidence="5" type="ORF">ACFFP0_15435</name>
</gene>
<feature type="domain" description="Nudix hydrolase" evidence="4">
    <location>
        <begin position="1"/>
        <end position="134"/>
    </location>
</feature>
<dbReference type="EMBL" id="JBHMAA010000015">
    <property type="protein sequence ID" value="MFB9950252.1"/>
    <property type="molecule type" value="Genomic_DNA"/>
</dbReference>
<keyword evidence="2 3" id="KW-0378">Hydrolase</keyword>
<name>A0ABV6AI21_9HYPH</name>
<protein>
    <submittedName>
        <fullName evidence="5">NUDIX domain-containing protein</fullName>
    </submittedName>
</protein>
<dbReference type="PROSITE" id="PS51462">
    <property type="entry name" value="NUDIX"/>
    <property type="match status" value="1"/>
</dbReference>
<dbReference type="PANTHER" id="PTHR43046:SF2">
    <property type="entry name" value="8-OXO-DGTP DIPHOSPHATASE-RELATED"/>
    <property type="match status" value="1"/>
</dbReference>
<accession>A0ABV6AI21</accession>
<evidence type="ECO:0000256" key="2">
    <source>
        <dbReference type="ARBA" id="ARBA00022801"/>
    </source>
</evidence>
<evidence type="ECO:0000313" key="6">
    <source>
        <dbReference type="Proteomes" id="UP001589692"/>
    </source>
</evidence>
<dbReference type="SUPFAM" id="SSF55811">
    <property type="entry name" value="Nudix"/>
    <property type="match status" value="1"/>
</dbReference>
<dbReference type="Gene3D" id="3.90.79.10">
    <property type="entry name" value="Nucleoside Triphosphate Pyrophosphohydrolase"/>
    <property type="match status" value="1"/>
</dbReference>
<dbReference type="CDD" id="cd04690">
    <property type="entry name" value="NUDIX_Hydrolase"/>
    <property type="match status" value="1"/>
</dbReference>
<dbReference type="Pfam" id="PF00293">
    <property type="entry name" value="NUDIX"/>
    <property type="match status" value="1"/>
</dbReference>
<evidence type="ECO:0000256" key="3">
    <source>
        <dbReference type="RuleBase" id="RU003476"/>
    </source>
</evidence>
<evidence type="ECO:0000313" key="5">
    <source>
        <dbReference type="EMBL" id="MFB9950252.1"/>
    </source>
</evidence>
<dbReference type="PRINTS" id="PR00502">
    <property type="entry name" value="NUDIXFAMILY"/>
</dbReference>
<keyword evidence="6" id="KW-1185">Reference proteome</keyword>
<dbReference type="PANTHER" id="PTHR43046">
    <property type="entry name" value="GDP-MANNOSE MANNOSYL HYDROLASE"/>
    <property type="match status" value="1"/>
</dbReference>
<dbReference type="Proteomes" id="UP001589692">
    <property type="component" value="Unassembled WGS sequence"/>
</dbReference>
<comment type="similarity">
    <text evidence="3">Belongs to the Nudix hydrolase family.</text>
</comment>
<proteinExistence type="inferred from homology"/>
<evidence type="ECO:0000256" key="1">
    <source>
        <dbReference type="ARBA" id="ARBA00001946"/>
    </source>
</evidence>
<dbReference type="InterPro" id="IPR020476">
    <property type="entry name" value="Nudix_hydrolase"/>
</dbReference>
<reference evidence="5 6" key="1">
    <citation type="submission" date="2024-09" db="EMBL/GenBank/DDBJ databases">
        <authorList>
            <person name="Sun Q."/>
            <person name="Mori K."/>
        </authorList>
    </citation>
    <scope>NUCLEOTIDE SEQUENCE [LARGE SCALE GENOMIC DNA]</scope>
    <source>
        <strain evidence="5 6">TBRC 4938</strain>
    </source>
</reference>
<comment type="caution">
    <text evidence="5">The sequence shown here is derived from an EMBL/GenBank/DDBJ whole genome shotgun (WGS) entry which is preliminary data.</text>
</comment>
<dbReference type="RefSeq" id="WP_377262299.1">
    <property type="nucleotide sequence ID" value="NZ_JBHMAA010000015.1"/>
</dbReference>
<dbReference type="InterPro" id="IPR020084">
    <property type="entry name" value="NUDIX_hydrolase_CS"/>
</dbReference>
<dbReference type="InterPro" id="IPR015797">
    <property type="entry name" value="NUDIX_hydrolase-like_dom_sf"/>
</dbReference>
<comment type="cofactor">
    <cofactor evidence="1">
        <name>Mg(2+)</name>
        <dbReference type="ChEBI" id="CHEBI:18420"/>
    </cofactor>
</comment>
<dbReference type="PROSITE" id="PS00893">
    <property type="entry name" value="NUDIX_BOX"/>
    <property type="match status" value="1"/>
</dbReference>